<evidence type="ECO:0000313" key="2">
    <source>
        <dbReference type="Proteomes" id="UP001600888"/>
    </source>
</evidence>
<protein>
    <submittedName>
        <fullName evidence="1">Uncharacterized protein</fullName>
    </submittedName>
</protein>
<gene>
    <name evidence="1" type="ORF">FJTKL_01980</name>
</gene>
<comment type="caution">
    <text evidence="1">The sequence shown here is derived from an EMBL/GenBank/DDBJ whole genome shotgun (WGS) entry which is preliminary data.</text>
</comment>
<organism evidence="1 2">
    <name type="scientific">Diaporthe vaccinii</name>
    <dbReference type="NCBI Taxonomy" id="105482"/>
    <lineage>
        <taxon>Eukaryota</taxon>
        <taxon>Fungi</taxon>
        <taxon>Dikarya</taxon>
        <taxon>Ascomycota</taxon>
        <taxon>Pezizomycotina</taxon>
        <taxon>Sordariomycetes</taxon>
        <taxon>Sordariomycetidae</taxon>
        <taxon>Diaporthales</taxon>
        <taxon>Diaporthaceae</taxon>
        <taxon>Diaporthe</taxon>
        <taxon>Diaporthe eres species complex</taxon>
    </lineage>
</organism>
<accession>A0ABR4DZJ8</accession>
<keyword evidence="2" id="KW-1185">Reference proteome</keyword>
<reference evidence="1 2" key="1">
    <citation type="submission" date="2024-03" db="EMBL/GenBank/DDBJ databases">
        <title>A high-quality draft genome sequence of Diaporthe vaccinii, a causative agent of upright dieback and viscid rot disease in cranberry plants.</title>
        <authorList>
            <person name="Sarrasin M."/>
            <person name="Lang B.F."/>
            <person name="Burger G."/>
        </authorList>
    </citation>
    <scope>NUCLEOTIDE SEQUENCE [LARGE SCALE GENOMIC DNA]</scope>
    <source>
        <strain evidence="1 2">IS7</strain>
    </source>
</reference>
<proteinExistence type="predicted"/>
<evidence type="ECO:0000313" key="1">
    <source>
        <dbReference type="EMBL" id="KAL2275596.1"/>
    </source>
</evidence>
<name>A0ABR4DZJ8_9PEZI</name>
<dbReference type="Proteomes" id="UP001600888">
    <property type="component" value="Unassembled WGS sequence"/>
</dbReference>
<dbReference type="EMBL" id="JBAWTH010000130">
    <property type="protein sequence ID" value="KAL2275596.1"/>
    <property type="molecule type" value="Genomic_DNA"/>
</dbReference>
<sequence>MRPSLSTSSVLPTAPVWLDSVKGKSPCACADDELDKIYDSGCALSQDLSVNSTTGHCDSQYFVCRPLTTEIYAYDDPVTGLAYNCEDNPKGAETCEEDEVNLCCNLDYPPDSDDPIYN</sequence>